<dbReference type="PANTHER" id="PTHR13078">
    <property type="entry name" value="PEROXISOMAL MULTIFUNCTIONAL ENZYME TYPE 2-RELATED"/>
    <property type="match status" value="1"/>
</dbReference>
<dbReference type="KEGG" id="saqu:EJC51_45830"/>
<dbReference type="SUPFAM" id="SSF54637">
    <property type="entry name" value="Thioesterase/thiol ester dehydrase-isomerase"/>
    <property type="match status" value="2"/>
</dbReference>
<dbReference type="GO" id="GO:0004300">
    <property type="term" value="F:enoyl-CoA hydratase activity"/>
    <property type="evidence" value="ECO:0007669"/>
    <property type="project" value="TreeGrafter"/>
</dbReference>
<sequence length="285" mass="30596">MPINDELIGRRLGVVETSWTSRDTRLYALAVGASGADPEQELQFTTENSAGITQRVLPTFGVIDGGRVGVGGLLRELDDVDLSRMLHGAQEVEQHQELPASAEAVTSGRVTAVWDKGKAAVIETESVTSDAVSGERYVTCRQTLFFRGYGGWGGERGPGAGTPVPEAELDRTLKTTTRLDQALLYRLTGDANPLHSDPAYARGAGFPRPILHGMCVYGVVGRLLLNEFADGDPAAFHSLRGRFSAPTYPGDDLVVSVSGRGPEHRFVVDNQRGERILSDGCFVIG</sequence>
<organism evidence="4 5">
    <name type="scientific">Streptomyces aquilus</name>
    <dbReference type="NCBI Taxonomy" id="2548456"/>
    <lineage>
        <taxon>Bacteria</taxon>
        <taxon>Bacillati</taxon>
        <taxon>Actinomycetota</taxon>
        <taxon>Actinomycetes</taxon>
        <taxon>Kitasatosporales</taxon>
        <taxon>Streptomycetaceae</taxon>
        <taxon>Streptomyces</taxon>
    </lineage>
</organism>
<evidence type="ECO:0000259" key="2">
    <source>
        <dbReference type="Pfam" id="PF01575"/>
    </source>
</evidence>
<gene>
    <name evidence="4" type="ORF">EJC51_45830</name>
</gene>
<dbReference type="InterPro" id="IPR029069">
    <property type="entry name" value="HotDog_dom_sf"/>
</dbReference>
<dbReference type="Pfam" id="PF01575">
    <property type="entry name" value="MaoC_dehydratas"/>
    <property type="match status" value="1"/>
</dbReference>
<dbReference type="InterPro" id="IPR002539">
    <property type="entry name" value="MaoC-like_dom"/>
</dbReference>
<evidence type="ECO:0000313" key="4">
    <source>
        <dbReference type="EMBL" id="AZP22729.1"/>
    </source>
</evidence>
<dbReference type="EMBL" id="CP034463">
    <property type="protein sequence ID" value="AZP22729.1"/>
    <property type="molecule type" value="Genomic_DNA"/>
</dbReference>
<dbReference type="GO" id="GO:0044594">
    <property type="term" value="F:17-beta-hydroxysteroid dehydrogenase (NAD+) activity"/>
    <property type="evidence" value="ECO:0007669"/>
    <property type="project" value="TreeGrafter"/>
</dbReference>
<dbReference type="Gene3D" id="3.10.129.10">
    <property type="entry name" value="Hotdog Thioesterase"/>
    <property type="match status" value="1"/>
</dbReference>
<dbReference type="Pfam" id="PF22622">
    <property type="entry name" value="MFE-2_hydrat-2_N"/>
    <property type="match status" value="1"/>
</dbReference>
<dbReference type="PANTHER" id="PTHR13078:SF59">
    <property type="entry name" value="ENOYL-COA HYDRATASE CHSH3"/>
    <property type="match status" value="1"/>
</dbReference>
<evidence type="ECO:0000256" key="1">
    <source>
        <dbReference type="ARBA" id="ARBA00005254"/>
    </source>
</evidence>
<protein>
    <submittedName>
        <fullName evidence="4">Enoyl-CoA hydratase</fullName>
    </submittedName>
</protein>
<name>A0A3Q9C3Q8_9ACTN</name>
<accession>A0A3Q9C3Q8</accession>
<comment type="similarity">
    <text evidence="1">Belongs to the enoyl-CoA hydratase/isomerase family.</text>
</comment>
<keyword evidence="5" id="KW-1185">Reference proteome</keyword>
<evidence type="ECO:0000259" key="3">
    <source>
        <dbReference type="Pfam" id="PF22622"/>
    </source>
</evidence>
<reference evidence="4 5" key="1">
    <citation type="submission" date="2018-12" db="EMBL/GenBank/DDBJ databases">
        <authorList>
            <person name="Li K."/>
        </authorList>
    </citation>
    <scope>NUCLEOTIDE SEQUENCE [LARGE SCALE GENOMIC DNA]</scope>
    <source>
        <strain evidence="5">CR22</strain>
    </source>
</reference>
<dbReference type="GO" id="GO:0006635">
    <property type="term" value="P:fatty acid beta-oxidation"/>
    <property type="evidence" value="ECO:0007669"/>
    <property type="project" value="TreeGrafter"/>
</dbReference>
<dbReference type="AlphaFoldDB" id="A0A3Q9C3Q8"/>
<dbReference type="RefSeq" id="WP_126276530.1">
    <property type="nucleotide sequence ID" value="NZ_CP034463.1"/>
</dbReference>
<evidence type="ECO:0000313" key="5">
    <source>
        <dbReference type="Proteomes" id="UP000280197"/>
    </source>
</evidence>
<proteinExistence type="inferred from homology"/>
<feature type="domain" description="MaoC-like" evidence="2">
    <location>
        <begin position="165"/>
        <end position="261"/>
    </location>
</feature>
<dbReference type="InterPro" id="IPR054357">
    <property type="entry name" value="MFE-2_N"/>
</dbReference>
<dbReference type="GO" id="GO:0003857">
    <property type="term" value="F:(3S)-3-hydroxyacyl-CoA dehydrogenase (NAD+) activity"/>
    <property type="evidence" value="ECO:0007669"/>
    <property type="project" value="TreeGrafter"/>
</dbReference>
<dbReference type="Proteomes" id="UP000280197">
    <property type="component" value="Chromosome"/>
</dbReference>
<feature type="domain" description="Peroxisomal multifunctional enzyme type 2-like N-terminal" evidence="3">
    <location>
        <begin position="19"/>
        <end position="148"/>
    </location>
</feature>